<gene>
    <name evidence="7" type="primary">ribH</name>
    <name evidence="8" type="ORF">R55214_HHFBAMCI_01227</name>
</gene>
<dbReference type="GO" id="GO:0000906">
    <property type="term" value="F:6,7-dimethyl-8-ribityllumazine synthase activity"/>
    <property type="evidence" value="ECO:0007669"/>
    <property type="project" value="UniProtKB-EC"/>
</dbReference>
<dbReference type="EC" id="2.5.1.78" evidence="3 7"/>
<evidence type="ECO:0000256" key="4">
    <source>
        <dbReference type="ARBA" id="ARBA00022619"/>
    </source>
</evidence>
<dbReference type="Pfam" id="PF00885">
    <property type="entry name" value="DMRL_synthase"/>
    <property type="match status" value="1"/>
</dbReference>
<dbReference type="RefSeq" id="WP_338344109.1">
    <property type="nucleotide sequence ID" value="NZ_CAUZLH010000006.1"/>
</dbReference>
<protein>
    <recommendedName>
        <fullName evidence="3 7">6,7-dimethyl-8-ribityllumazine synthase</fullName>
        <shortName evidence="7">DMRL synthase</shortName>
        <shortName evidence="7">LS</shortName>
        <shortName evidence="7">Lumazine synthase</shortName>
        <ecNumber evidence="3 7">2.5.1.78</ecNumber>
    </recommendedName>
</protein>
<reference evidence="8 9" key="1">
    <citation type="submission" date="2023-10" db="EMBL/GenBank/DDBJ databases">
        <authorList>
            <person name="Botero Cardona J."/>
        </authorList>
    </citation>
    <scope>NUCLEOTIDE SEQUENCE [LARGE SCALE GENOMIC DNA]</scope>
    <source>
        <strain evidence="8 9">R-55214</strain>
    </source>
</reference>
<evidence type="ECO:0000256" key="3">
    <source>
        <dbReference type="ARBA" id="ARBA00012664"/>
    </source>
</evidence>
<dbReference type="CDD" id="cd09209">
    <property type="entry name" value="Lumazine_synthase-I"/>
    <property type="match status" value="1"/>
</dbReference>
<comment type="pathway">
    <text evidence="1 7">Cofactor biosynthesis; riboflavin biosynthesis; riboflavin from 2-hydroxy-3-oxobutyl phosphate and 5-amino-6-(D-ribitylamino)uracil: step 1/2.</text>
</comment>
<dbReference type="InterPro" id="IPR034964">
    <property type="entry name" value="LS"/>
</dbReference>
<organism evidence="8 9">
    <name type="scientific">Fructobacillus evanidus</name>
    <dbReference type="NCBI Taxonomy" id="3064281"/>
    <lineage>
        <taxon>Bacteria</taxon>
        <taxon>Bacillati</taxon>
        <taxon>Bacillota</taxon>
        <taxon>Bacilli</taxon>
        <taxon>Lactobacillales</taxon>
        <taxon>Lactobacillaceae</taxon>
        <taxon>Fructobacillus</taxon>
    </lineage>
</organism>
<feature type="binding site" evidence="7">
    <location>
        <position position="128"/>
    </location>
    <ligand>
        <name>(2S)-2-hydroxy-3-oxobutyl phosphate</name>
        <dbReference type="ChEBI" id="CHEBI:58830"/>
    </ligand>
</feature>
<dbReference type="PANTHER" id="PTHR21058:SF0">
    <property type="entry name" value="6,7-DIMETHYL-8-RIBITYLLUMAZINE SYNTHASE"/>
    <property type="match status" value="1"/>
</dbReference>
<evidence type="ECO:0000313" key="9">
    <source>
        <dbReference type="Proteomes" id="UP001314166"/>
    </source>
</evidence>
<dbReference type="PANTHER" id="PTHR21058">
    <property type="entry name" value="6,7-DIMETHYL-8-RIBITYLLUMAZINE SYNTHASE DMRL SYNTHASE LUMAZINE SYNTHASE"/>
    <property type="match status" value="1"/>
</dbReference>
<dbReference type="EMBL" id="CAUZMB010000008">
    <property type="protein sequence ID" value="CAK1249418.1"/>
    <property type="molecule type" value="Genomic_DNA"/>
</dbReference>
<name>A0ABM9MYL6_9LACO</name>
<feature type="binding site" evidence="7">
    <location>
        <position position="114"/>
    </location>
    <ligand>
        <name>5-amino-6-(D-ribitylamino)uracil</name>
        <dbReference type="ChEBI" id="CHEBI:15934"/>
    </ligand>
</feature>
<comment type="function">
    <text evidence="7">Catalyzes the formation of 6,7-dimethyl-8-ribityllumazine by condensation of 5-amino-6-(D-ribitylamino)uracil with 3,4-dihydroxy-2-butanone 4-phosphate. This is the penultimate step in the biosynthesis of riboflavin.</text>
</comment>
<proteinExistence type="inferred from homology"/>
<feature type="active site" description="Proton donor" evidence="7">
    <location>
        <position position="89"/>
    </location>
</feature>
<comment type="caution">
    <text evidence="8">The sequence shown here is derived from an EMBL/GenBank/DDBJ whole genome shotgun (WGS) entry which is preliminary data.</text>
</comment>
<keyword evidence="4 7" id="KW-0686">Riboflavin biosynthesis</keyword>
<dbReference type="HAMAP" id="MF_00178">
    <property type="entry name" value="Lumazine_synth"/>
    <property type="match status" value="1"/>
</dbReference>
<dbReference type="NCBIfam" id="TIGR00114">
    <property type="entry name" value="lumazine-synth"/>
    <property type="match status" value="1"/>
</dbReference>
<evidence type="ECO:0000313" key="8">
    <source>
        <dbReference type="EMBL" id="CAK1249418.1"/>
    </source>
</evidence>
<evidence type="ECO:0000256" key="7">
    <source>
        <dbReference type="HAMAP-Rule" id="MF_00178"/>
    </source>
</evidence>
<dbReference type="Gene3D" id="3.40.50.960">
    <property type="entry name" value="Lumazine/riboflavin synthase"/>
    <property type="match status" value="1"/>
</dbReference>
<feature type="binding site" evidence="7">
    <location>
        <position position="23"/>
    </location>
    <ligand>
        <name>5-amino-6-(D-ribitylamino)uracil</name>
        <dbReference type="ChEBI" id="CHEBI:15934"/>
    </ligand>
</feature>
<keyword evidence="5 7" id="KW-0808">Transferase</keyword>
<dbReference type="InterPro" id="IPR036467">
    <property type="entry name" value="LS/RS_sf"/>
</dbReference>
<evidence type="ECO:0000256" key="5">
    <source>
        <dbReference type="ARBA" id="ARBA00022679"/>
    </source>
</evidence>
<evidence type="ECO:0000256" key="6">
    <source>
        <dbReference type="ARBA" id="ARBA00048785"/>
    </source>
</evidence>
<evidence type="ECO:0000256" key="1">
    <source>
        <dbReference type="ARBA" id="ARBA00004917"/>
    </source>
</evidence>
<keyword evidence="9" id="KW-1185">Reference proteome</keyword>
<dbReference type="Proteomes" id="UP001314166">
    <property type="component" value="Unassembled WGS sequence"/>
</dbReference>
<sequence length="158" mass="16849">MKTYQGKILSQSEKPVAIIVSDFNTAITEPLVGGAVTQLQQQGLTEDEMVVVHVPGALEIPAVAQKLVDSERFSGLICLGAVIQGETDHYQVVMNQTVSQIANLARVSPIPVVNGVLTTNTFDQAVQRSGGKAGNKGFEVAGSLLLMRSLYEQLEALI</sequence>
<dbReference type="SUPFAM" id="SSF52121">
    <property type="entry name" value="Lumazine synthase"/>
    <property type="match status" value="1"/>
</dbReference>
<evidence type="ECO:0000256" key="2">
    <source>
        <dbReference type="ARBA" id="ARBA00007424"/>
    </source>
</evidence>
<feature type="binding site" evidence="7">
    <location>
        <begin position="81"/>
        <end position="83"/>
    </location>
    <ligand>
        <name>5-amino-6-(D-ribitylamino)uracil</name>
        <dbReference type="ChEBI" id="CHEBI:15934"/>
    </ligand>
</feature>
<dbReference type="InterPro" id="IPR002180">
    <property type="entry name" value="LS/RS"/>
</dbReference>
<feature type="binding site" evidence="7">
    <location>
        <begin position="86"/>
        <end position="87"/>
    </location>
    <ligand>
        <name>(2S)-2-hydroxy-3-oxobutyl phosphate</name>
        <dbReference type="ChEBI" id="CHEBI:58830"/>
    </ligand>
</feature>
<accession>A0ABM9MYL6</accession>
<feature type="binding site" evidence="7">
    <location>
        <begin position="57"/>
        <end position="59"/>
    </location>
    <ligand>
        <name>5-amino-6-(D-ribitylamino)uracil</name>
        <dbReference type="ChEBI" id="CHEBI:15934"/>
    </ligand>
</feature>
<comment type="similarity">
    <text evidence="2 7">Belongs to the DMRL synthase family.</text>
</comment>
<comment type="catalytic activity">
    <reaction evidence="6 7">
        <text>(2S)-2-hydroxy-3-oxobutyl phosphate + 5-amino-6-(D-ribitylamino)uracil = 6,7-dimethyl-8-(1-D-ribityl)lumazine + phosphate + 2 H2O + H(+)</text>
        <dbReference type="Rhea" id="RHEA:26152"/>
        <dbReference type="ChEBI" id="CHEBI:15377"/>
        <dbReference type="ChEBI" id="CHEBI:15378"/>
        <dbReference type="ChEBI" id="CHEBI:15934"/>
        <dbReference type="ChEBI" id="CHEBI:43474"/>
        <dbReference type="ChEBI" id="CHEBI:58201"/>
        <dbReference type="ChEBI" id="CHEBI:58830"/>
        <dbReference type="EC" id="2.5.1.78"/>
    </reaction>
</comment>